<dbReference type="AlphaFoldDB" id="A0A2H3D6J5"/>
<reference evidence="3" key="1">
    <citation type="journal article" date="2017" name="Nat. Ecol. Evol.">
        <title>Genome expansion and lineage-specific genetic innovations in the forest pathogenic fungi Armillaria.</title>
        <authorList>
            <person name="Sipos G."/>
            <person name="Prasanna A.N."/>
            <person name="Walter M.C."/>
            <person name="O'Connor E."/>
            <person name="Balint B."/>
            <person name="Krizsan K."/>
            <person name="Kiss B."/>
            <person name="Hess J."/>
            <person name="Varga T."/>
            <person name="Slot J."/>
            <person name="Riley R."/>
            <person name="Boka B."/>
            <person name="Rigling D."/>
            <person name="Barry K."/>
            <person name="Lee J."/>
            <person name="Mihaltcheva S."/>
            <person name="LaButti K."/>
            <person name="Lipzen A."/>
            <person name="Waldron R."/>
            <person name="Moloney N.M."/>
            <person name="Sperisen C."/>
            <person name="Kredics L."/>
            <person name="Vagvoelgyi C."/>
            <person name="Patrignani A."/>
            <person name="Fitzpatrick D."/>
            <person name="Nagy I."/>
            <person name="Doyle S."/>
            <person name="Anderson J.B."/>
            <person name="Grigoriev I.V."/>
            <person name="Gueldener U."/>
            <person name="Muensterkoetter M."/>
            <person name="Nagy L.G."/>
        </authorList>
    </citation>
    <scope>NUCLEOTIDE SEQUENCE [LARGE SCALE GENOMIC DNA]</scope>
    <source>
        <strain evidence="3">Ar21-2</strain>
    </source>
</reference>
<dbReference type="Proteomes" id="UP000217790">
    <property type="component" value="Unassembled WGS sequence"/>
</dbReference>
<accession>A0A2H3D6J5</accession>
<dbReference type="EMBL" id="KZ293709">
    <property type="protein sequence ID" value="PBK83106.1"/>
    <property type="molecule type" value="Genomic_DNA"/>
</dbReference>
<evidence type="ECO:0000256" key="1">
    <source>
        <dbReference type="SAM" id="MobiDB-lite"/>
    </source>
</evidence>
<evidence type="ECO:0000313" key="2">
    <source>
        <dbReference type="EMBL" id="PBK83106.1"/>
    </source>
</evidence>
<evidence type="ECO:0000313" key="3">
    <source>
        <dbReference type="Proteomes" id="UP000217790"/>
    </source>
</evidence>
<organism evidence="2 3">
    <name type="scientific">Armillaria gallica</name>
    <name type="common">Bulbous honey fungus</name>
    <name type="synonym">Armillaria bulbosa</name>
    <dbReference type="NCBI Taxonomy" id="47427"/>
    <lineage>
        <taxon>Eukaryota</taxon>
        <taxon>Fungi</taxon>
        <taxon>Dikarya</taxon>
        <taxon>Basidiomycota</taxon>
        <taxon>Agaricomycotina</taxon>
        <taxon>Agaricomycetes</taxon>
        <taxon>Agaricomycetidae</taxon>
        <taxon>Agaricales</taxon>
        <taxon>Marasmiineae</taxon>
        <taxon>Physalacriaceae</taxon>
        <taxon>Armillaria</taxon>
    </lineage>
</organism>
<proteinExistence type="predicted"/>
<gene>
    <name evidence="2" type="ORF">ARMGADRAFT_679233</name>
</gene>
<dbReference type="InParanoid" id="A0A2H3D6J5"/>
<feature type="region of interest" description="Disordered" evidence="1">
    <location>
        <begin position="14"/>
        <end position="53"/>
    </location>
</feature>
<name>A0A2H3D6J5_ARMGA</name>
<protein>
    <submittedName>
        <fullName evidence="2">Uncharacterized protein</fullName>
    </submittedName>
</protein>
<sequence length="91" mass="10054">MSIRFRTIQVTCEGGVGEQPSRDSLNFDLFSGNPPSTPSTLPQSQRKPNTTLPLCRPYTLTPATKGCSLHSCSIVYGGLKLSLKTQRRKWL</sequence>
<keyword evidence="3" id="KW-1185">Reference proteome</keyword>